<dbReference type="AlphaFoldDB" id="A0AAX1L8D0"/>
<sequence>MATTLDVGISPWLTVEQAANYINTSKDTIRRLIRRGLINSSHITPRTLRIERASLDDYLASRSTLNHRGR</sequence>
<reference evidence="2" key="1">
    <citation type="submission" date="2021-02" db="EMBL/GenBank/DDBJ databases">
        <title>FDA dAtabase for Regulatory Grade micrObial Sequences (FDA-ARGOS): Supporting development and validation of Infectious Disease Dx tests.</title>
        <authorList>
            <person name="Sproer C."/>
            <person name="Gronow S."/>
            <person name="Severitt S."/>
            <person name="Schroder I."/>
            <person name="Tallon L."/>
            <person name="Sadzewicz L."/>
            <person name="Zhao X."/>
            <person name="Boylan J."/>
            <person name="Ott S."/>
            <person name="Bowen H."/>
            <person name="Vavikolanu K."/>
            <person name="Mehta A."/>
            <person name="Aluvathingal J."/>
            <person name="Nadendla S."/>
            <person name="Lowell S."/>
            <person name="Myers T."/>
            <person name="Yan Y."/>
            <person name="Sichtig H."/>
        </authorList>
    </citation>
    <scope>NUCLEOTIDE SEQUENCE</scope>
    <source>
        <strain evidence="2">FDAARGOS_1191</strain>
    </source>
</reference>
<dbReference type="GO" id="GO:0003677">
    <property type="term" value="F:DNA binding"/>
    <property type="evidence" value="ECO:0007669"/>
    <property type="project" value="InterPro"/>
</dbReference>
<dbReference type="InterPro" id="IPR009061">
    <property type="entry name" value="DNA-bd_dom_put_sf"/>
</dbReference>
<organism evidence="2 3">
    <name type="scientific">Corynebacterium glucuronolyticum</name>
    <dbReference type="NCBI Taxonomy" id="39791"/>
    <lineage>
        <taxon>Bacteria</taxon>
        <taxon>Bacillati</taxon>
        <taxon>Actinomycetota</taxon>
        <taxon>Actinomycetes</taxon>
        <taxon>Mycobacteriales</taxon>
        <taxon>Corynebacteriaceae</taxon>
        <taxon>Corynebacterium</taxon>
    </lineage>
</organism>
<protein>
    <submittedName>
        <fullName evidence="2">Helix-turn-helix domain-containing protein</fullName>
    </submittedName>
</protein>
<dbReference type="NCBIfam" id="TIGR01764">
    <property type="entry name" value="excise"/>
    <property type="match status" value="1"/>
</dbReference>
<dbReference type="EMBL" id="CP069534">
    <property type="protein sequence ID" value="QRP70134.1"/>
    <property type="molecule type" value="Genomic_DNA"/>
</dbReference>
<dbReference type="InterPro" id="IPR010093">
    <property type="entry name" value="SinI_DNA-bd"/>
</dbReference>
<name>A0AAX1L8D0_9CORY</name>
<evidence type="ECO:0000313" key="3">
    <source>
        <dbReference type="Proteomes" id="UP000617681"/>
    </source>
</evidence>
<dbReference type="Pfam" id="PF12728">
    <property type="entry name" value="HTH_17"/>
    <property type="match status" value="1"/>
</dbReference>
<evidence type="ECO:0000313" key="2">
    <source>
        <dbReference type="EMBL" id="QRP70134.1"/>
    </source>
</evidence>
<dbReference type="Proteomes" id="UP000617681">
    <property type="component" value="Chromosome"/>
</dbReference>
<evidence type="ECO:0000259" key="1">
    <source>
        <dbReference type="Pfam" id="PF12728"/>
    </source>
</evidence>
<accession>A0AAX1L8D0</accession>
<dbReference type="InterPro" id="IPR041657">
    <property type="entry name" value="HTH_17"/>
</dbReference>
<gene>
    <name evidence="2" type="ORF">I6J21_10165</name>
</gene>
<proteinExistence type="predicted"/>
<feature type="domain" description="Helix-turn-helix" evidence="1">
    <location>
        <begin position="12"/>
        <end position="63"/>
    </location>
</feature>
<dbReference type="SUPFAM" id="SSF46955">
    <property type="entry name" value="Putative DNA-binding domain"/>
    <property type="match status" value="1"/>
</dbReference>